<evidence type="ECO:0000313" key="1">
    <source>
        <dbReference type="EMBL" id="KAF5820525.1"/>
    </source>
</evidence>
<dbReference type="STRING" id="4232.A0A251VLS6"/>
<dbReference type="EMBL" id="CM007890">
    <property type="protein sequence ID" value="OTG36016.1"/>
    <property type="molecule type" value="Genomic_DNA"/>
</dbReference>
<reference evidence="1" key="3">
    <citation type="submission" date="2020-06" db="EMBL/GenBank/DDBJ databases">
        <title>Helianthus annuus Genome sequencing and assembly Release 2.</title>
        <authorList>
            <person name="Gouzy J."/>
            <person name="Langlade N."/>
            <person name="Munos S."/>
        </authorList>
    </citation>
    <scope>NUCLEOTIDE SEQUENCE</scope>
    <source>
        <tissue evidence="1">Leaves</tissue>
    </source>
</reference>
<dbReference type="AlphaFoldDB" id="A0A251VLS6"/>
<proteinExistence type="predicted"/>
<evidence type="ECO:0008006" key="4">
    <source>
        <dbReference type="Google" id="ProtNLM"/>
    </source>
</evidence>
<gene>
    <name evidence="2" type="ORF">HannXRQ_Chr01g0002981</name>
    <name evidence="1" type="ORF">HanXRQr2_Chr01g0003211</name>
</gene>
<dbReference type="InterPro" id="IPR008586">
    <property type="entry name" value="DUF868_pln"/>
</dbReference>
<evidence type="ECO:0000313" key="3">
    <source>
        <dbReference type="Proteomes" id="UP000215914"/>
    </source>
</evidence>
<sequence>MIDFPSCFGENGVQIADASSSSGTNLLTQTTTPNKNTQNLVTCVYHCKLHSSSCFIITITWTKNLMGQSLFVQINDPTNNSFSKHEIKSNLFTKRKGSKTLQTGPISTDILWDLSSAKYGSSSPEPIEGFYLAVTINQELILVLGDMDQEVYKKMNCSITCSPNSVFVSKTEHVFGKKVYATSAQFCGKGQVHEILIECDQVGSDDPFLSIRIDGKMVMKVKRLQWKFRGNYTVLVDGLPVEVYWDVYSWFFGKVMGNAVFLFQTCLSAERLWGSGQPAMSWSGPVGKDVGQSGLGFSLVVFAWKNE</sequence>
<accession>A0A251VLS6</accession>
<dbReference type="PANTHER" id="PTHR31972">
    <property type="entry name" value="EXPRESSED PROTEIN"/>
    <property type="match status" value="1"/>
</dbReference>
<dbReference type="PANTHER" id="PTHR31972:SF4">
    <property type="entry name" value="DUF868 DOMAIN-CONTAINING PROTEIN"/>
    <property type="match status" value="1"/>
</dbReference>
<reference evidence="1 3" key="1">
    <citation type="journal article" date="2017" name="Nature">
        <title>The sunflower genome provides insights into oil metabolism, flowering and Asterid evolution.</title>
        <authorList>
            <person name="Badouin H."/>
            <person name="Gouzy J."/>
            <person name="Grassa C.J."/>
            <person name="Murat F."/>
            <person name="Staton S.E."/>
            <person name="Cottret L."/>
            <person name="Lelandais-Briere C."/>
            <person name="Owens G.L."/>
            <person name="Carrere S."/>
            <person name="Mayjonade B."/>
            <person name="Legrand L."/>
            <person name="Gill N."/>
            <person name="Kane N.C."/>
            <person name="Bowers J.E."/>
            <person name="Hubner S."/>
            <person name="Bellec A."/>
            <person name="Berard A."/>
            <person name="Berges H."/>
            <person name="Blanchet N."/>
            <person name="Boniface M.C."/>
            <person name="Brunel D."/>
            <person name="Catrice O."/>
            <person name="Chaidir N."/>
            <person name="Claudel C."/>
            <person name="Donnadieu C."/>
            <person name="Faraut T."/>
            <person name="Fievet G."/>
            <person name="Helmstetter N."/>
            <person name="King M."/>
            <person name="Knapp S.J."/>
            <person name="Lai Z."/>
            <person name="Le Paslier M.C."/>
            <person name="Lippi Y."/>
            <person name="Lorenzon L."/>
            <person name="Mandel J.R."/>
            <person name="Marage G."/>
            <person name="Marchand G."/>
            <person name="Marquand E."/>
            <person name="Bret-Mestries E."/>
            <person name="Morien E."/>
            <person name="Nambeesan S."/>
            <person name="Nguyen T."/>
            <person name="Pegot-Espagnet P."/>
            <person name="Pouilly N."/>
            <person name="Raftis F."/>
            <person name="Sallet E."/>
            <person name="Schiex T."/>
            <person name="Thomas J."/>
            <person name="Vandecasteele C."/>
            <person name="Vares D."/>
            <person name="Vear F."/>
            <person name="Vautrin S."/>
            <person name="Crespi M."/>
            <person name="Mangin B."/>
            <person name="Burke J.M."/>
            <person name="Salse J."/>
            <person name="Munos S."/>
            <person name="Vincourt P."/>
            <person name="Rieseberg L.H."/>
            <person name="Langlade N.B."/>
        </authorList>
    </citation>
    <scope>NUCLEOTIDE SEQUENCE [LARGE SCALE GENOMIC DNA]</scope>
    <source>
        <strain evidence="3">cv. SF193</strain>
        <tissue evidence="1">Leaves</tissue>
    </source>
</reference>
<dbReference type="OMA" id="TGANRSM"/>
<keyword evidence="3" id="KW-1185">Reference proteome</keyword>
<name>A0A251VLS6_HELAN</name>
<evidence type="ECO:0000313" key="2">
    <source>
        <dbReference type="EMBL" id="OTG36016.1"/>
    </source>
</evidence>
<protein>
    <recommendedName>
        <fullName evidence="4">DUF868 domain-containing protein</fullName>
    </recommendedName>
</protein>
<dbReference type="InParanoid" id="A0A251VLS6"/>
<dbReference type="Proteomes" id="UP000215914">
    <property type="component" value="Chromosome 1"/>
</dbReference>
<dbReference type="Gramene" id="mRNA:HanXRQr2_Chr01g0003211">
    <property type="protein sequence ID" value="CDS:HanXRQr2_Chr01g0003211.1"/>
    <property type="gene ID" value="HanXRQr2_Chr01g0003211"/>
</dbReference>
<organism evidence="2 3">
    <name type="scientific">Helianthus annuus</name>
    <name type="common">Common sunflower</name>
    <dbReference type="NCBI Taxonomy" id="4232"/>
    <lineage>
        <taxon>Eukaryota</taxon>
        <taxon>Viridiplantae</taxon>
        <taxon>Streptophyta</taxon>
        <taxon>Embryophyta</taxon>
        <taxon>Tracheophyta</taxon>
        <taxon>Spermatophyta</taxon>
        <taxon>Magnoliopsida</taxon>
        <taxon>eudicotyledons</taxon>
        <taxon>Gunneridae</taxon>
        <taxon>Pentapetalae</taxon>
        <taxon>asterids</taxon>
        <taxon>campanulids</taxon>
        <taxon>Asterales</taxon>
        <taxon>Asteraceae</taxon>
        <taxon>Asteroideae</taxon>
        <taxon>Heliantheae alliance</taxon>
        <taxon>Heliantheae</taxon>
        <taxon>Helianthus</taxon>
    </lineage>
</organism>
<dbReference type="Pfam" id="PF05910">
    <property type="entry name" value="DUF868"/>
    <property type="match status" value="1"/>
</dbReference>
<dbReference type="EMBL" id="MNCJ02000316">
    <property type="protein sequence ID" value="KAF5820525.1"/>
    <property type="molecule type" value="Genomic_DNA"/>
</dbReference>
<dbReference type="FunCoup" id="A0A251VLS6">
    <property type="interactions" value="2373"/>
</dbReference>
<reference evidence="2" key="2">
    <citation type="submission" date="2017-02" db="EMBL/GenBank/DDBJ databases">
        <title>Sunflower complete genome.</title>
        <authorList>
            <person name="Langlade N."/>
            <person name="Munos S."/>
        </authorList>
    </citation>
    <scope>NUCLEOTIDE SEQUENCE [LARGE SCALE GENOMIC DNA]</scope>
    <source>
        <tissue evidence="2">Leaves</tissue>
    </source>
</reference>